<evidence type="ECO:0000313" key="5">
    <source>
        <dbReference type="Proteomes" id="UP001154078"/>
    </source>
</evidence>
<dbReference type="EMBL" id="OV121138">
    <property type="protein sequence ID" value="CAH0560626.1"/>
    <property type="molecule type" value="Genomic_DNA"/>
</dbReference>
<keyword evidence="1" id="KW-0479">Metal-binding</keyword>
<dbReference type="Proteomes" id="UP001154078">
    <property type="component" value="Chromosome 7"/>
</dbReference>
<keyword evidence="5" id="KW-1185">Reference proteome</keyword>
<name>A0A9P0BCS0_BRAAE</name>
<dbReference type="OrthoDB" id="6780450at2759"/>
<keyword evidence="1" id="KW-0862">Zinc</keyword>
<dbReference type="GO" id="GO:0003676">
    <property type="term" value="F:nucleic acid binding"/>
    <property type="evidence" value="ECO:0007669"/>
    <property type="project" value="InterPro"/>
</dbReference>
<gene>
    <name evidence="4" type="ORF">MELIAE_LOCUS10356</name>
</gene>
<dbReference type="InterPro" id="IPR036875">
    <property type="entry name" value="Znf_CCHC_sf"/>
</dbReference>
<evidence type="ECO:0000256" key="1">
    <source>
        <dbReference type="PROSITE-ProRule" id="PRU00047"/>
    </source>
</evidence>
<organism evidence="4 5">
    <name type="scientific">Brassicogethes aeneus</name>
    <name type="common">Rape pollen beetle</name>
    <name type="synonym">Meligethes aeneus</name>
    <dbReference type="NCBI Taxonomy" id="1431903"/>
    <lineage>
        <taxon>Eukaryota</taxon>
        <taxon>Metazoa</taxon>
        <taxon>Ecdysozoa</taxon>
        <taxon>Arthropoda</taxon>
        <taxon>Hexapoda</taxon>
        <taxon>Insecta</taxon>
        <taxon>Pterygota</taxon>
        <taxon>Neoptera</taxon>
        <taxon>Endopterygota</taxon>
        <taxon>Coleoptera</taxon>
        <taxon>Polyphaga</taxon>
        <taxon>Cucujiformia</taxon>
        <taxon>Nitidulidae</taxon>
        <taxon>Meligethinae</taxon>
        <taxon>Brassicogethes</taxon>
    </lineage>
</organism>
<proteinExistence type="predicted"/>
<dbReference type="InterPro" id="IPR001878">
    <property type="entry name" value="Znf_CCHC"/>
</dbReference>
<feature type="region of interest" description="Disordered" evidence="2">
    <location>
        <begin position="106"/>
        <end position="140"/>
    </location>
</feature>
<evidence type="ECO:0000256" key="2">
    <source>
        <dbReference type="SAM" id="MobiDB-lite"/>
    </source>
</evidence>
<dbReference type="Gene3D" id="4.10.60.10">
    <property type="entry name" value="Zinc finger, CCHC-type"/>
    <property type="match status" value="1"/>
</dbReference>
<dbReference type="SUPFAM" id="SSF57756">
    <property type="entry name" value="Retrovirus zinc finger-like domains"/>
    <property type="match status" value="1"/>
</dbReference>
<evidence type="ECO:0000313" key="4">
    <source>
        <dbReference type="EMBL" id="CAH0560626.1"/>
    </source>
</evidence>
<reference evidence="4" key="1">
    <citation type="submission" date="2021-12" db="EMBL/GenBank/DDBJ databases">
        <authorList>
            <person name="King R."/>
        </authorList>
    </citation>
    <scope>NUCLEOTIDE SEQUENCE</scope>
</reference>
<dbReference type="GO" id="GO:0008270">
    <property type="term" value="F:zinc ion binding"/>
    <property type="evidence" value="ECO:0007669"/>
    <property type="project" value="UniProtKB-KW"/>
</dbReference>
<sequence>MGTCSKCSKSFKELYVCEDCKSAHCTTCSELTATEQRVMELKKKTLIFRCGDCSFTTIDLNLCKVQIEHLKKEILLLKDQILDKTTIINDKMKIITLQEEKLVNKQQEHNNQKTITKKKEKSSSQSHQDPLINENREIQPNAEKLYSTATKSSYKDIIDAQKTKMNELININKDTHKEKKLAQKTSELKKISYGSNKSGNKFQGTPKKVWLFISRVNKDVVKEDITQFLNDKDNLKEREFIIEEVEVNRKTTKCFKIGADYDLLEEIYKPDFWPSGIGYSRYYFSREDQNKVHAVPPPTRLLVPQGYTCEIRNTQTQYDVNQSSSKKSYSTVLNEQQFPNKHQAIVFSSIDGIKIHEYILALGEKVGPKRILFSSRISNNRICIYLSSKEIADKFINEHGSIIINNEIIQARKLVTPSQRIVLSNVSPTIPHTALATELGKMGLTLMSPITFLRIGIPNPEYSHILSFRRQVYIAPQNCSIPDSIVITDENTPYRIFITQDGLTCFKCKQQNHLAANCPNSAPENIEEVTHATVPENPINILSQNNTINQTPNINENSIIESPTGSKRSISTVLTPPLEDNPKSQTEPFIKPKETAQKKLKTRQHSDISTKTVEQLMEPVKKFVEENKFALNFEQITDFFENVHGSPDPLSCAKQYTSDIHDLIVMLTLIYPHFTERSIKTRCTKIRNKLSEQIKVKDIVFNRDRFDLPYKISGSIPDAARAGCKMLDIVRDGLFPPLIRALDAALIRKINQIGKMLSDAKSIT</sequence>
<keyword evidence="1" id="KW-0863">Zinc-finger</keyword>
<feature type="region of interest" description="Disordered" evidence="2">
    <location>
        <begin position="573"/>
        <end position="607"/>
    </location>
</feature>
<protein>
    <recommendedName>
        <fullName evidence="3">CCHC-type domain-containing protein</fullName>
    </recommendedName>
</protein>
<dbReference type="SMART" id="SM00343">
    <property type="entry name" value="ZnF_C2HC"/>
    <property type="match status" value="1"/>
</dbReference>
<evidence type="ECO:0000259" key="3">
    <source>
        <dbReference type="PROSITE" id="PS50158"/>
    </source>
</evidence>
<dbReference type="PROSITE" id="PS50158">
    <property type="entry name" value="ZF_CCHC"/>
    <property type="match status" value="1"/>
</dbReference>
<accession>A0A9P0BCS0</accession>
<dbReference type="AlphaFoldDB" id="A0A9P0BCS0"/>
<feature type="domain" description="CCHC-type" evidence="3">
    <location>
        <begin position="505"/>
        <end position="520"/>
    </location>
</feature>